<evidence type="ECO:0000313" key="3">
    <source>
        <dbReference type="Proteomes" id="UP001056455"/>
    </source>
</evidence>
<organism evidence="2 3">
    <name type="scientific">Ornithinimicrobium faecis</name>
    <dbReference type="NCBI Taxonomy" id="2934158"/>
    <lineage>
        <taxon>Bacteria</taxon>
        <taxon>Bacillati</taxon>
        <taxon>Actinomycetota</taxon>
        <taxon>Actinomycetes</taxon>
        <taxon>Micrococcales</taxon>
        <taxon>Ornithinimicrobiaceae</taxon>
        <taxon>Ornithinimicrobium</taxon>
    </lineage>
</organism>
<evidence type="ECO:0000256" key="1">
    <source>
        <dbReference type="SAM" id="Phobius"/>
    </source>
</evidence>
<accession>A0ABY4YZ78</accession>
<dbReference type="RefSeq" id="WP_252595365.1">
    <property type="nucleotide sequence ID" value="NZ_CP099489.1"/>
</dbReference>
<dbReference type="Gene3D" id="3.40.390.10">
    <property type="entry name" value="Collagenase (Catalytic Domain)"/>
    <property type="match status" value="1"/>
</dbReference>
<dbReference type="EMBL" id="CP099489">
    <property type="protein sequence ID" value="USQ81829.1"/>
    <property type="molecule type" value="Genomic_DNA"/>
</dbReference>
<gene>
    <name evidence="2" type="ORF">NF556_09340</name>
</gene>
<keyword evidence="3" id="KW-1185">Reference proteome</keyword>
<name>A0ABY4YZ78_9MICO</name>
<protein>
    <recommendedName>
        <fullName evidence="4">Matrixin</fullName>
    </recommendedName>
</protein>
<evidence type="ECO:0008006" key="4">
    <source>
        <dbReference type="Google" id="ProtNLM"/>
    </source>
</evidence>
<keyword evidence="1" id="KW-0472">Membrane</keyword>
<proteinExistence type="predicted"/>
<evidence type="ECO:0000313" key="2">
    <source>
        <dbReference type="EMBL" id="USQ81829.1"/>
    </source>
</evidence>
<dbReference type="SUPFAM" id="SSF55486">
    <property type="entry name" value="Metalloproteases ('zincins'), catalytic domain"/>
    <property type="match status" value="1"/>
</dbReference>
<feature type="transmembrane region" description="Helical" evidence="1">
    <location>
        <begin position="45"/>
        <end position="65"/>
    </location>
</feature>
<dbReference type="InterPro" id="IPR024079">
    <property type="entry name" value="MetalloPept_cat_dom_sf"/>
</dbReference>
<sequence>MFGSRRRRQRELDARLRELYLLEEAYGRYGQPPPALPSPRQPSRVPGFIALVVVAGVTISAVFAMQPQIFPDRVHELLGTTPERLLPARDIPSGPGEFSFMATQPETGDPVGYNPCEVIEVAINPDGAPDDHQELVETAIEHTSDATGLQFELVGTTEDRDFENMSMDDPVLVMWADEDEAPDLADDIAGVGGSYRVSAYGGATERYVTGFVILDRDAYDDMRSDDMRQAIVDHEFGHLVGLGHVDDPRQLMHERGGFVTHYGDGDLTGLAELGAIGCS</sequence>
<keyword evidence="1" id="KW-1133">Transmembrane helix</keyword>
<dbReference type="Proteomes" id="UP001056455">
    <property type="component" value="Chromosome"/>
</dbReference>
<reference evidence="2" key="1">
    <citation type="submission" date="2022-06" db="EMBL/GenBank/DDBJ databases">
        <title>Ornithinimicrobium HY1793.</title>
        <authorList>
            <person name="Huang Y."/>
        </authorList>
    </citation>
    <scope>NUCLEOTIDE SEQUENCE</scope>
    <source>
        <strain evidence="2">HY1793</strain>
    </source>
</reference>
<keyword evidence="1" id="KW-0812">Transmembrane</keyword>